<dbReference type="Gene3D" id="3.90.550.10">
    <property type="entry name" value="Spore Coat Polysaccharide Biosynthesis Protein SpsA, Chain A"/>
    <property type="match status" value="1"/>
</dbReference>
<gene>
    <name evidence="3" type="ORF">SAMN05216431_1242</name>
</gene>
<dbReference type="InterPro" id="IPR011990">
    <property type="entry name" value="TPR-like_helical_dom_sf"/>
</dbReference>
<evidence type="ECO:0000256" key="1">
    <source>
        <dbReference type="PROSITE-ProRule" id="PRU00339"/>
    </source>
</evidence>
<proteinExistence type="predicted"/>
<sequence length="345" mass="39662">MSLPISVCLLTKNSAQTLARCLDSVSKYFTDIIVVDTGSTDQTLDILKHYPVKLFHFTWVNDFSQARNFAAQKAGYDLIFALDSDEVITSLDEAKLKTLLKQNPQALGQMKRYSLLADHTKRLETVTRIYNRQVFFWQGTVHEQIVPKNKQAFSHVDLPLTLDHYGYQDEIAQQKKAKTYQKMLETEIKKKPDSYLYFQLGKSFDIQAEYQKAVNTYTKALPQINPKFAYFRICLDNLCFDLLKLNQAQKAAELVNHYGYPFADADGYFLFGHIYMNLGNFQEAVNSFLKATTFKEASQPGANSWASFYNIGVIYEVLGQLDLAKQYYLKCPNYPQAVSRLQQLK</sequence>
<keyword evidence="1" id="KW-0802">TPR repeat</keyword>
<accession>A0ABY1AF16</accession>
<dbReference type="SUPFAM" id="SSF53448">
    <property type="entry name" value="Nucleotide-diphospho-sugar transferases"/>
    <property type="match status" value="1"/>
</dbReference>
<reference evidence="3 4" key="1">
    <citation type="submission" date="2016-10" db="EMBL/GenBank/DDBJ databases">
        <authorList>
            <person name="Varghese N."/>
            <person name="Submissions S."/>
        </authorList>
    </citation>
    <scope>NUCLEOTIDE SEQUENCE [LARGE SCALE GENOMIC DNA]</scope>
    <source>
        <strain evidence="3 4">WC1T17</strain>
    </source>
</reference>
<dbReference type="SUPFAM" id="SSF48452">
    <property type="entry name" value="TPR-like"/>
    <property type="match status" value="1"/>
</dbReference>
<evidence type="ECO:0000313" key="4">
    <source>
        <dbReference type="Proteomes" id="UP000182089"/>
    </source>
</evidence>
<dbReference type="Gene3D" id="1.25.40.10">
    <property type="entry name" value="Tetratricopeptide repeat domain"/>
    <property type="match status" value="1"/>
</dbReference>
<evidence type="ECO:0000259" key="2">
    <source>
        <dbReference type="Pfam" id="PF00535"/>
    </source>
</evidence>
<dbReference type="Proteomes" id="UP000182089">
    <property type="component" value="Unassembled WGS sequence"/>
</dbReference>
<feature type="repeat" description="TPR" evidence="1">
    <location>
        <begin position="265"/>
        <end position="298"/>
    </location>
</feature>
<evidence type="ECO:0000313" key="3">
    <source>
        <dbReference type="EMBL" id="SEN02987.1"/>
    </source>
</evidence>
<dbReference type="InterPro" id="IPR001173">
    <property type="entry name" value="Glyco_trans_2-like"/>
</dbReference>
<dbReference type="PANTHER" id="PTHR43630:SF2">
    <property type="entry name" value="GLYCOSYLTRANSFERASE"/>
    <property type="match status" value="1"/>
</dbReference>
<dbReference type="PROSITE" id="PS50005">
    <property type="entry name" value="TPR"/>
    <property type="match status" value="1"/>
</dbReference>
<dbReference type="EMBL" id="FOCC01000024">
    <property type="protein sequence ID" value="SEN02987.1"/>
    <property type="molecule type" value="Genomic_DNA"/>
</dbReference>
<dbReference type="PANTHER" id="PTHR43630">
    <property type="entry name" value="POLY-BETA-1,6-N-ACETYL-D-GLUCOSAMINE SYNTHASE"/>
    <property type="match status" value="1"/>
</dbReference>
<feature type="domain" description="Glycosyltransferase 2-like" evidence="2">
    <location>
        <begin position="6"/>
        <end position="132"/>
    </location>
</feature>
<dbReference type="InterPro" id="IPR019734">
    <property type="entry name" value="TPR_rpt"/>
</dbReference>
<dbReference type="Pfam" id="PF13181">
    <property type="entry name" value="TPR_8"/>
    <property type="match status" value="2"/>
</dbReference>
<dbReference type="SMART" id="SM00028">
    <property type="entry name" value="TPR"/>
    <property type="match status" value="3"/>
</dbReference>
<dbReference type="InterPro" id="IPR029044">
    <property type="entry name" value="Nucleotide-diphossugar_trans"/>
</dbReference>
<comment type="caution">
    <text evidence="3">The sequence shown here is derived from an EMBL/GenBank/DDBJ whole genome shotgun (WGS) entry which is preliminary data.</text>
</comment>
<name>A0ABY1AF16_9LACO</name>
<dbReference type="Pfam" id="PF00535">
    <property type="entry name" value="Glycos_transf_2"/>
    <property type="match status" value="1"/>
</dbReference>
<dbReference type="CDD" id="cd02511">
    <property type="entry name" value="Beta4Glucosyltransferase"/>
    <property type="match status" value="1"/>
</dbReference>
<organism evidence="3 4">
    <name type="scientific">Ligilactobacillus ruminis</name>
    <dbReference type="NCBI Taxonomy" id="1623"/>
    <lineage>
        <taxon>Bacteria</taxon>
        <taxon>Bacillati</taxon>
        <taxon>Bacillota</taxon>
        <taxon>Bacilli</taxon>
        <taxon>Lactobacillales</taxon>
        <taxon>Lactobacillaceae</taxon>
        <taxon>Ligilactobacillus</taxon>
    </lineage>
</organism>
<protein>
    <recommendedName>
        <fullName evidence="2">Glycosyltransferase 2-like domain-containing protein</fullName>
    </recommendedName>
</protein>